<evidence type="ECO:0000313" key="1">
    <source>
        <dbReference type="EMBL" id="QDU30689.1"/>
    </source>
</evidence>
<proteinExistence type="predicted"/>
<gene>
    <name evidence="1" type="ORF">ETAA8_58360</name>
</gene>
<evidence type="ECO:0000313" key="2">
    <source>
        <dbReference type="Proteomes" id="UP000315017"/>
    </source>
</evidence>
<dbReference type="AlphaFoldDB" id="A0A517YKD9"/>
<keyword evidence="2" id="KW-1185">Reference proteome</keyword>
<organism evidence="1 2">
    <name type="scientific">Anatilimnocola aggregata</name>
    <dbReference type="NCBI Taxonomy" id="2528021"/>
    <lineage>
        <taxon>Bacteria</taxon>
        <taxon>Pseudomonadati</taxon>
        <taxon>Planctomycetota</taxon>
        <taxon>Planctomycetia</taxon>
        <taxon>Pirellulales</taxon>
        <taxon>Pirellulaceae</taxon>
        <taxon>Anatilimnocola</taxon>
    </lineage>
</organism>
<dbReference type="Proteomes" id="UP000315017">
    <property type="component" value="Chromosome"/>
</dbReference>
<protein>
    <submittedName>
        <fullName evidence="1">Uncharacterized protein</fullName>
    </submittedName>
</protein>
<name>A0A517YKD9_9BACT</name>
<dbReference type="EMBL" id="CP036274">
    <property type="protein sequence ID" value="QDU30689.1"/>
    <property type="molecule type" value="Genomic_DNA"/>
</dbReference>
<reference evidence="1 2" key="1">
    <citation type="submission" date="2019-02" db="EMBL/GenBank/DDBJ databases">
        <title>Deep-cultivation of Planctomycetes and their phenomic and genomic characterization uncovers novel biology.</title>
        <authorList>
            <person name="Wiegand S."/>
            <person name="Jogler M."/>
            <person name="Boedeker C."/>
            <person name="Pinto D."/>
            <person name="Vollmers J."/>
            <person name="Rivas-Marin E."/>
            <person name="Kohn T."/>
            <person name="Peeters S.H."/>
            <person name="Heuer A."/>
            <person name="Rast P."/>
            <person name="Oberbeckmann S."/>
            <person name="Bunk B."/>
            <person name="Jeske O."/>
            <person name="Meyerdierks A."/>
            <person name="Storesund J.E."/>
            <person name="Kallscheuer N."/>
            <person name="Luecker S."/>
            <person name="Lage O.M."/>
            <person name="Pohl T."/>
            <person name="Merkel B.J."/>
            <person name="Hornburger P."/>
            <person name="Mueller R.-W."/>
            <person name="Bruemmer F."/>
            <person name="Labrenz M."/>
            <person name="Spormann A.M."/>
            <person name="Op den Camp H."/>
            <person name="Overmann J."/>
            <person name="Amann R."/>
            <person name="Jetten M.S.M."/>
            <person name="Mascher T."/>
            <person name="Medema M.H."/>
            <person name="Devos D.P."/>
            <person name="Kaster A.-K."/>
            <person name="Ovreas L."/>
            <person name="Rohde M."/>
            <person name="Galperin M.Y."/>
            <person name="Jogler C."/>
        </authorList>
    </citation>
    <scope>NUCLEOTIDE SEQUENCE [LARGE SCALE GENOMIC DNA]</scope>
    <source>
        <strain evidence="1 2">ETA_A8</strain>
    </source>
</reference>
<dbReference type="KEGG" id="aagg:ETAA8_58360"/>
<accession>A0A517YKD9</accession>
<sequence>MTEKRPPKPVPRCYARDGWLCPTARLASSGEAAGMKPATLTSAGSLRHSPDIMSVLVRRVTRCCKRLLKYGEKRTTLRPLSGEISRWLVPRRGLSSAESSGRTNSPEPIYPIHDEPKQSNSLHFAAERFFNRLSSTFPTFVSADQQSQIRSCESATFAPRTWTNHPAAPTRIALVALHPSCLQFNFFRRLPSISNVHIARAELAIQQFKIIKPFFRSLIRVVVHMGHRLVKFFRRCNLCNSGSSFLGAMR</sequence>